<dbReference type="Gene3D" id="3.40.80.10">
    <property type="entry name" value="Peptidoglycan recognition protein-like"/>
    <property type="match status" value="1"/>
</dbReference>
<dbReference type="GO" id="GO:0016788">
    <property type="term" value="F:hydrolase activity, acting on ester bonds"/>
    <property type="evidence" value="ECO:0007669"/>
    <property type="project" value="UniProtKB-ARBA"/>
</dbReference>
<dbReference type="InterPro" id="IPR029030">
    <property type="entry name" value="Caspase-like_dom_sf"/>
</dbReference>
<feature type="region of interest" description="Disordered" evidence="1">
    <location>
        <begin position="287"/>
        <end position="312"/>
    </location>
</feature>
<dbReference type="Pfam" id="PF01510">
    <property type="entry name" value="Amidase_2"/>
    <property type="match status" value="1"/>
</dbReference>
<sequence length="1302" mass="143787">MVFATLPTKEDRFRRTGNGGEYVLRPIAVPVPNESLTLNGLLCTPAHRSGYYHDTVYTKERIVLHFTAGGLIGDMSTLTRQDYHVSVPFVLARDGTIYQLYSSKFWSGNLGGEALGNAGNAQDKRTIGIEISNYGPLTPKADGLYNIYGEPYCALNQTEAYQKLPTPFRGEANYATYTDAQYDSLIVLLRYLTAQYAIPRQFFPEPKRYLTTPDVLTFKGIVSHVNYRATGKWDIGPAFNWARLITGVQAPTFAPPQQRDSELVADDVLTSEEAIIPLLPQARSAALEDEPYDDAESAPDPVPASEADPASAATTPGKVYALIVGIDKYPGEVVLQQSVRFPALRGCVHDAQAVTAYLETSPPVEVNTLLLTDEKATKTAIVEAFQSHLGQAKAGDVALFYFSGHGTQEWADKTVWTGETDGRLECLACYYTAQTADSFLLADKELRYLIGQLAANKPATEQPQIVAIFDCCHSGDNTRNGELMTTAFADVAERRIPFSFGQRSWEHFIFGKTISEATVRQQGVAKAIPEGTHVQLSACESDESALEVNGEGVFTKTLLTVLRQAGGPISYYSLRSRVRQYLRNVFDQRPRIYVANGDDALLYANFLNQPGQANALTTGEVVYVPTNGGAGRWVMNRGAIHGVTPELADVTVTDPQHPSVTYKAHVESVQVDHTYLTFKKEIPEDQKATYLAAIPGLMAQPIAICVNHQDSAPAEQQQLLDGLLGQTVGYVVLQDDESQADYVVQNRDGRYYLTLPNDPFRPLTQPVDAGSETTVAQLADQLRHISQWAFLASLSNTGPDALPANTLQVACTRVNADGSETSVLNADGTIPIQYEKGADGAWRSAFRVKVTNPTPIKLYCAVLYLDTEFQSFLGFLNPTTYLLEPGNSVYLGLKGKETINSRLPLAMQAYNWPARVEHLKLIVSTDEFDVQALALAPLPEPPLPGQAKKGGDRGGLDTDERPVALRGWGTQQYSLQLINPTVNHLDGALLDALLNDLETAPFALGLYFDASTGPNWQINYERKPEIALIGPHSAKLDERGFIKGVGLDLANAVARRLRNRHYEAVIKQFPDRIRMVSEGDSWFQHPLVTDVIDHLGRVYAIHCVAAAGDTLRNIQAMGEYLDDIDRQKPAFFLLSGGGNDILGDQFRTYLHDNPDMSVPVGENPRRFLKDTLFAELDSLHDIYQTVFGVIQTSHPGLHILVHGYDYIIPLSVTNKGWLGRYMIEKGINRQEDRQAIISLILNEFNARLQRAVAPFPNVSYINALNTVRPNQWYDEIHPNADGFQQVAMKFMKRINEVVVTTK</sequence>
<dbReference type="GO" id="GO:0008745">
    <property type="term" value="F:N-acetylmuramoyl-L-alanine amidase activity"/>
    <property type="evidence" value="ECO:0007669"/>
    <property type="project" value="InterPro"/>
</dbReference>
<dbReference type="GO" id="GO:0004197">
    <property type="term" value="F:cysteine-type endopeptidase activity"/>
    <property type="evidence" value="ECO:0007669"/>
    <property type="project" value="InterPro"/>
</dbReference>
<dbReference type="Gene3D" id="3.40.50.1460">
    <property type="match status" value="1"/>
</dbReference>
<evidence type="ECO:0000259" key="2">
    <source>
        <dbReference type="Pfam" id="PF00656"/>
    </source>
</evidence>
<keyword evidence="5" id="KW-1185">Reference proteome</keyword>
<gene>
    <name evidence="4" type="ORF">J2I47_04640</name>
</gene>
<dbReference type="GO" id="GO:0005737">
    <property type="term" value="C:cytoplasm"/>
    <property type="evidence" value="ECO:0007669"/>
    <property type="project" value="TreeGrafter"/>
</dbReference>
<feature type="compositionally biased region" description="Basic and acidic residues" evidence="1">
    <location>
        <begin position="949"/>
        <end position="959"/>
    </location>
</feature>
<dbReference type="Pfam" id="PF00656">
    <property type="entry name" value="Peptidase_C14"/>
    <property type="match status" value="1"/>
</dbReference>
<organism evidence="4 5">
    <name type="scientific">Fibrella rubiginis</name>
    <dbReference type="NCBI Taxonomy" id="2817060"/>
    <lineage>
        <taxon>Bacteria</taxon>
        <taxon>Pseudomonadati</taxon>
        <taxon>Bacteroidota</taxon>
        <taxon>Cytophagia</taxon>
        <taxon>Cytophagales</taxon>
        <taxon>Spirosomataceae</taxon>
        <taxon>Fibrella</taxon>
    </lineage>
</organism>
<dbReference type="SUPFAM" id="SSF52266">
    <property type="entry name" value="SGNH hydrolase"/>
    <property type="match status" value="1"/>
</dbReference>
<dbReference type="Gene3D" id="3.40.50.1110">
    <property type="entry name" value="SGNH hydrolase"/>
    <property type="match status" value="1"/>
</dbReference>
<dbReference type="CDD" id="cd00229">
    <property type="entry name" value="SGNH_hydrolase"/>
    <property type="match status" value="1"/>
</dbReference>
<feature type="compositionally biased region" description="Acidic residues" evidence="1">
    <location>
        <begin position="287"/>
        <end position="297"/>
    </location>
</feature>
<dbReference type="GO" id="GO:0009253">
    <property type="term" value="P:peptidoglycan catabolic process"/>
    <property type="evidence" value="ECO:0007669"/>
    <property type="project" value="InterPro"/>
</dbReference>
<name>A0A939K3P2_9BACT</name>
<dbReference type="InterPro" id="IPR002502">
    <property type="entry name" value="Amidase_domain"/>
</dbReference>
<dbReference type="PANTHER" id="PTHR48104:SF30">
    <property type="entry name" value="METACASPASE-1"/>
    <property type="match status" value="1"/>
</dbReference>
<dbReference type="InterPro" id="IPR050452">
    <property type="entry name" value="Metacaspase"/>
</dbReference>
<feature type="domain" description="N-acetylmuramoyl-L-alanine amidase" evidence="3">
    <location>
        <begin position="61"/>
        <end position="236"/>
    </location>
</feature>
<evidence type="ECO:0000256" key="1">
    <source>
        <dbReference type="SAM" id="MobiDB-lite"/>
    </source>
</evidence>
<dbReference type="InterPro" id="IPR036505">
    <property type="entry name" value="Amidase/PGRP_sf"/>
</dbReference>
<dbReference type="RefSeq" id="WP_207363391.1">
    <property type="nucleotide sequence ID" value="NZ_JAFMYV010000002.1"/>
</dbReference>
<accession>A0A939K3P2</accession>
<comment type="caution">
    <text evidence="4">The sequence shown here is derived from an EMBL/GenBank/DDBJ whole genome shotgun (WGS) entry which is preliminary data.</text>
</comment>
<evidence type="ECO:0000313" key="4">
    <source>
        <dbReference type="EMBL" id="MBO0935828.1"/>
    </source>
</evidence>
<dbReference type="SUPFAM" id="SSF52129">
    <property type="entry name" value="Caspase-like"/>
    <property type="match status" value="1"/>
</dbReference>
<reference evidence="4" key="1">
    <citation type="submission" date="2021-03" db="EMBL/GenBank/DDBJ databases">
        <title>Fibrella sp. HMF5335 genome sequencing and assembly.</title>
        <authorList>
            <person name="Kang H."/>
            <person name="Kim H."/>
            <person name="Bae S."/>
            <person name="Joh K."/>
        </authorList>
    </citation>
    <scope>NUCLEOTIDE SEQUENCE</scope>
    <source>
        <strain evidence="4">HMF5335</strain>
    </source>
</reference>
<dbReference type="Proteomes" id="UP000664034">
    <property type="component" value="Unassembled WGS sequence"/>
</dbReference>
<dbReference type="InterPro" id="IPR011600">
    <property type="entry name" value="Pept_C14_caspase"/>
</dbReference>
<evidence type="ECO:0000259" key="3">
    <source>
        <dbReference type="Pfam" id="PF01510"/>
    </source>
</evidence>
<evidence type="ECO:0000313" key="5">
    <source>
        <dbReference type="Proteomes" id="UP000664034"/>
    </source>
</evidence>
<dbReference type="GO" id="GO:0006508">
    <property type="term" value="P:proteolysis"/>
    <property type="evidence" value="ECO:0007669"/>
    <property type="project" value="InterPro"/>
</dbReference>
<dbReference type="SUPFAM" id="SSF55846">
    <property type="entry name" value="N-acetylmuramoyl-L-alanine amidase-like"/>
    <property type="match status" value="1"/>
</dbReference>
<proteinExistence type="predicted"/>
<feature type="region of interest" description="Disordered" evidence="1">
    <location>
        <begin position="940"/>
        <end position="959"/>
    </location>
</feature>
<feature type="domain" description="Peptidase C14 caspase" evidence="2">
    <location>
        <begin position="320"/>
        <end position="594"/>
    </location>
</feature>
<dbReference type="PANTHER" id="PTHR48104">
    <property type="entry name" value="METACASPASE-4"/>
    <property type="match status" value="1"/>
</dbReference>
<dbReference type="InterPro" id="IPR036514">
    <property type="entry name" value="SGNH_hydro_sf"/>
</dbReference>
<dbReference type="EMBL" id="JAFMYV010000002">
    <property type="protein sequence ID" value="MBO0935828.1"/>
    <property type="molecule type" value="Genomic_DNA"/>
</dbReference>
<protein>
    <submittedName>
        <fullName evidence="4">Caspase family protein</fullName>
    </submittedName>
</protein>